<feature type="chain" id="PRO_5021334589" evidence="2">
    <location>
        <begin position="34"/>
        <end position="244"/>
    </location>
</feature>
<name>A0A4Z1E2A7_9MICO</name>
<dbReference type="PROSITE" id="PS51257">
    <property type="entry name" value="PROKAR_LIPOPROTEIN"/>
    <property type="match status" value="1"/>
</dbReference>
<evidence type="ECO:0000256" key="2">
    <source>
        <dbReference type="SAM" id="SignalP"/>
    </source>
</evidence>
<comment type="caution">
    <text evidence="3">The sequence shown here is derived from an EMBL/GenBank/DDBJ whole genome shotgun (WGS) entry which is preliminary data.</text>
</comment>
<keyword evidence="2" id="KW-0732">Signal</keyword>
<protein>
    <submittedName>
        <fullName evidence="3">Uncharacterized protein</fullName>
    </submittedName>
</protein>
<evidence type="ECO:0000313" key="3">
    <source>
        <dbReference type="EMBL" id="TGO03781.1"/>
    </source>
</evidence>
<keyword evidence="4" id="KW-1185">Reference proteome</keyword>
<evidence type="ECO:0000313" key="4">
    <source>
        <dbReference type="Proteomes" id="UP000297318"/>
    </source>
</evidence>
<dbReference type="EMBL" id="RHPJ01000006">
    <property type="protein sequence ID" value="TGO03781.1"/>
    <property type="molecule type" value="Genomic_DNA"/>
</dbReference>
<dbReference type="AlphaFoldDB" id="A0A4Z1E2A7"/>
<feature type="region of interest" description="Disordered" evidence="1">
    <location>
        <begin position="24"/>
        <end position="72"/>
    </location>
</feature>
<gene>
    <name evidence="3" type="ORF">SERN_2981</name>
</gene>
<feature type="region of interest" description="Disordered" evidence="1">
    <location>
        <begin position="223"/>
        <end position="244"/>
    </location>
</feature>
<reference evidence="3 4" key="1">
    <citation type="submission" date="2018-11" db="EMBL/GenBank/DDBJ databases">
        <title>Complete genome sequencing of the Actinobacteria Serinibacter sp. K3-2.</title>
        <authorList>
            <person name="Rakitin A.L."/>
            <person name="Beletsky A.V."/>
            <person name="Mardanov A.V."/>
            <person name="Ravin N.V."/>
            <person name="Gromova A.S."/>
            <person name="Filippova S.N."/>
            <person name="Gal'Chenko V.F."/>
        </authorList>
    </citation>
    <scope>NUCLEOTIDE SEQUENCE [LARGE SCALE GENOMIC DNA]</scope>
    <source>
        <strain evidence="3 4">K3-2</strain>
    </source>
</reference>
<evidence type="ECO:0000256" key="1">
    <source>
        <dbReference type="SAM" id="MobiDB-lite"/>
    </source>
</evidence>
<feature type="signal peptide" evidence="2">
    <location>
        <begin position="1"/>
        <end position="33"/>
    </location>
</feature>
<feature type="compositionally biased region" description="Low complexity" evidence="1">
    <location>
        <begin position="228"/>
        <end position="244"/>
    </location>
</feature>
<organism evidence="3 4">
    <name type="scientific">Serinibacter arcticus</name>
    <dbReference type="NCBI Taxonomy" id="1655435"/>
    <lineage>
        <taxon>Bacteria</taxon>
        <taxon>Bacillati</taxon>
        <taxon>Actinomycetota</taxon>
        <taxon>Actinomycetes</taxon>
        <taxon>Micrococcales</taxon>
        <taxon>Beutenbergiaceae</taxon>
        <taxon>Serinibacter</taxon>
    </lineage>
</organism>
<proteinExistence type="predicted"/>
<dbReference type="Proteomes" id="UP000297318">
    <property type="component" value="Unassembled WGS sequence"/>
</dbReference>
<accession>A0A4Z1E2A7</accession>
<sequence length="244" mass="25589">MTQRMRTPFVTAVTAVTSLLLLTGCGTPPWEQAQESESPSSESPTTESATPDPSASETESESPSPSATPTETPTLVQIVNDLASGSTVRTLTAGASTLTVNYWSDLSMTDWKPDASKPVSLSMTAEANEDAPAYLSRLQVTSVARDETGALVQQTPDVVDDASVQPGYTIEDPYSYSTTIVVPPLPDTARSVELTFSYEILVATTPDAEAFSKQTATDKITVAITPDPSATPSPSESASESATS</sequence>